<comment type="function">
    <text evidence="2">Responsible for synthesis of pseudouridine from uracil.</text>
</comment>
<dbReference type="InterPro" id="IPR050188">
    <property type="entry name" value="RluA_PseudoU_synthase"/>
</dbReference>
<dbReference type="GO" id="GO:0003723">
    <property type="term" value="F:RNA binding"/>
    <property type="evidence" value="ECO:0007669"/>
    <property type="project" value="InterPro"/>
</dbReference>
<keyword evidence="2" id="KW-0413">Isomerase</keyword>
<reference evidence="4" key="1">
    <citation type="submission" date="2006-04" db="EMBL/GenBank/DDBJ databases">
        <title>Complete sequence of chromosome of Deinococcus geothermalis DSM 11300.</title>
        <authorList>
            <consortium name="US DOE Joint Genome Institute"/>
            <person name="Copeland A."/>
            <person name="Lucas S."/>
            <person name="Lapidus A."/>
            <person name="Barry K."/>
            <person name="Detter J.C."/>
            <person name="Glavina del Rio T."/>
            <person name="Hammon N."/>
            <person name="Israni S."/>
            <person name="Dalin E."/>
            <person name="Tice H."/>
            <person name="Pitluck S."/>
            <person name="Brettin T."/>
            <person name="Bruce D."/>
            <person name="Han C."/>
            <person name="Tapia R."/>
            <person name="Saunders E."/>
            <person name="Gilna P."/>
            <person name="Schmutz J."/>
            <person name="Larimer F."/>
            <person name="Land M."/>
            <person name="Hauser L."/>
            <person name="Kyrpides N."/>
            <person name="Kim E."/>
            <person name="Daly M.J."/>
            <person name="Fredrickson J.K."/>
            <person name="Makarova K.S."/>
            <person name="Gaidamakova E.K."/>
            <person name="Zhai M."/>
            <person name="Richardson P."/>
        </authorList>
    </citation>
    <scope>NUCLEOTIDE SEQUENCE</scope>
    <source>
        <strain evidence="4">DSM 11300</strain>
    </source>
</reference>
<dbReference type="InterPro" id="IPR006225">
    <property type="entry name" value="PsdUridine_synth_RluC/D"/>
</dbReference>
<dbReference type="PANTHER" id="PTHR21600">
    <property type="entry name" value="MITOCHONDRIAL RNA PSEUDOURIDINE SYNTHASE"/>
    <property type="match status" value="1"/>
</dbReference>
<dbReference type="SUPFAM" id="SSF55120">
    <property type="entry name" value="Pseudouridine synthase"/>
    <property type="match status" value="1"/>
</dbReference>
<dbReference type="KEGG" id="dge:Dgeo_2226"/>
<evidence type="ECO:0000313" key="4">
    <source>
        <dbReference type="EMBL" id="ABF46520.1"/>
    </source>
</evidence>
<dbReference type="GO" id="GO:0140098">
    <property type="term" value="F:catalytic activity, acting on RNA"/>
    <property type="evidence" value="ECO:0007669"/>
    <property type="project" value="UniProtKB-ARBA"/>
</dbReference>
<dbReference type="InterPro" id="IPR006145">
    <property type="entry name" value="PsdUridine_synth_RsuA/RluA"/>
</dbReference>
<dbReference type="EMBL" id="CP000359">
    <property type="protein sequence ID" value="ABF46520.1"/>
    <property type="molecule type" value="Genomic_DNA"/>
</dbReference>
<dbReference type="HOGENOM" id="CLU_016902_3_0_0"/>
<dbReference type="InterPro" id="IPR020103">
    <property type="entry name" value="PsdUridine_synth_cat_dom_sf"/>
</dbReference>
<dbReference type="InterPro" id="IPR006224">
    <property type="entry name" value="PsdUridine_synth_RluA-like_CS"/>
</dbReference>
<dbReference type="CDD" id="cd02869">
    <property type="entry name" value="PseudoU_synth_RluA_like"/>
    <property type="match status" value="1"/>
</dbReference>
<evidence type="ECO:0000256" key="1">
    <source>
        <dbReference type="ARBA" id="ARBA00010876"/>
    </source>
</evidence>
<dbReference type="AlphaFoldDB" id="Q1IW64"/>
<dbReference type="GO" id="GO:0000455">
    <property type="term" value="P:enzyme-directed rRNA pseudouridine synthesis"/>
    <property type="evidence" value="ECO:0007669"/>
    <property type="project" value="TreeGrafter"/>
</dbReference>
<dbReference type="eggNOG" id="COG0564">
    <property type="taxonomic scope" value="Bacteria"/>
</dbReference>
<dbReference type="STRING" id="319795.Dgeo_2226"/>
<dbReference type="EC" id="5.4.99.-" evidence="2"/>
<name>Q1IW64_DEIGD</name>
<feature type="domain" description="Pseudouridine synthase RsuA/RluA-like" evidence="3">
    <location>
        <begin position="91"/>
        <end position="237"/>
    </location>
</feature>
<dbReference type="NCBIfam" id="TIGR00005">
    <property type="entry name" value="rluA_subfam"/>
    <property type="match status" value="1"/>
</dbReference>
<dbReference type="PROSITE" id="PS01129">
    <property type="entry name" value="PSI_RLU"/>
    <property type="match status" value="1"/>
</dbReference>
<organism evidence="4 5">
    <name type="scientific">Deinococcus geothermalis (strain DSM 11300 / CIP 105573 / AG-3a)</name>
    <dbReference type="NCBI Taxonomy" id="319795"/>
    <lineage>
        <taxon>Bacteria</taxon>
        <taxon>Thermotogati</taxon>
        <taxon>Deinococcota</taxon>
        <taxon>Deinococci</taxon>
        <taxon>Deinococcales</taxon>
        <taxon>Deinococcaceae</taxon>
        <taxon>Deinococcus</taxon>
    </lineage>
</organism>
<gene>
    <name evidence="4" type="ordered locus">Dgeo_2226</name>
</gene>
<evidence type="ECO:0000313" key="5">
    <source>
        <dbReference type="Proteomes" id="UP000002431"/>
    </source>
</evidence>
<dbReference type="Proteomes" id="UP000002431">
    <property type="component" value="Chromosome"/>
</dbReference>
<keyword evidence="5" id="KW-1185">Reference proteome</keyword>
<protein>
    <recommendedName>
        <fullName evidence="2">Pseudouridine synthase</fullName>
        <ecNumber evidence="2">5.4.99.-</ecNumber>
    </recommendedName>
</protein>
<comment type="catalytic activity">
    <reaction evidence="2">
        <text>a uridine in RNA = a pseudouridine in RNA</text>
        <dbReference type="Rhea" id="RHEA:48348"/>
        <dbReference type="Rhea" id="RHEA-COMP:12068"/>
        <dbReference type="Rhea" id="RHEA-COMP:12069"/>
        <dbReference type="ChEBI" id="CHEBI:65314"/>
        <dbReference type="ChEBI" id="CHEBI:65315"/>
    </reaction>
</comment>
<dbReference type="Gene3D" id="3.30.2350.10">
    <property type="entry name" value="Pseudouridine synthase"/>
    <property type="match status" value="1"/>
</dbReference>
<dbReference type="PANTHER" id="PTHR21600:SF88">
    <property type="entry name" value="RNA PSEUDOURIDINE SYNTHASE 5"/>
    <property type="match status" value="1"/>
</dbReference>
<accession>Q1IW64</accession>
<sequence>MTLNDGYTYREELGRRACGLTLLAYLTRHYLHSSESDWQARLERGEVCLDGLPAYGPETLRPGQVLEWHRPPWEEEDAPLDFAVVYRDAALLAVAKPSGLPTLPGGGFLKHTLLAQVRTDFPEARPLHRLGRGTSGLVLFARTHEAGAILARAWRVRAVQKRYRALAVGTPLQEEYAITTPIGPVPHPRLGSVFAASAAGKAASSLAHVLERRAATALFAVDIHTGRPHQIRIHLAAIGHPLVGDPLYASGGLPRADLPGLPGDLGYLLHAERLTFLHPLTGERLSLKAPPPPELRRADET</sequence>
<proteinExistence type="inferred from homology"/>
<dbReference type="GO" id="GO:0009982">
    <property type="term" value="F:pseudouridine synthase activity"/>
    <property type="evidence" value="ECO:0007669"/>
    <property type="project" value="InterPro"/>
</dbReference>
<evidence type="ECO:0000259" key="3">
    <source>
        <dbReference type="Pfam" id="PF00849"/>
    </source>
</evidence>
<comment type="similarity">
    <text evidence="1 2">Belongs to the pseudouridine synthase RluA family.</text>
</comment>
<evidence type="ECO:0000256" key="2">
    <source>
        <dbReference type="RuleBase" id="RU362028"/>
    </source>
</evidence>
<dbReference type="RefSeq" id="WP_011531341.1">
    <property type="nucleotide sequence ID" value="NC_008025.1"/>
</dbReference>
<dbReference type="Pfam" id="PF00849">
    <property type="entry name" value="PseudoU_synth_2"/>
    <property type="match status" value="1"/>
</dbReference>